<proteinExistence type="predicted"/>
<sequence length="95" mass="11144">MTLDENEVCCAELVLARYFTEIGKRQWCPVKDVVCFVKTYSPQTRKAEIKEARKRLGIESQSFEGSYCWKWADERSPEMVWAEKSKNIFRGIQDA</sequence>
<organism evidence="1 2">
    <name type="scientific">[Clostridium] clostridioforme 90A6</name>
    <dbReference type="NCBI Taxonomy" id="999406"/>
    <lineage>
        <taxon>Bacteria</taxon>
        <taxon>Bacillati</taxon>
        <taxon>Bacillota</taxon>
        <taxon>Clostridia</taxon>
        <taxon>Lachnospirales</taxon>
        <taxon>Lachnospiraceae</taxon>
        <taxon>Enterocloster</taxon>
    </lineage>
</organism>
<evidence type="ECO:0000313" key="2">
    <source>
        <dbReference type="Proteomes" id="UP000013180"/>
    </source>
</evidence>
<dbReference type="HOGENOM" id="CLU_2367876_0_0_9"/>
<accession>R0AZY2</accession>
<gene>
    <name evidence="1" type="ORF">HMPREF1083_05724</name>
</gene>
<comment type="caution">
    <text evidence="1">The sequence shown here is derived from an EMBL/GenBank/DDBJ whole genome shotgun (WGS) entry which is preliminary data.</text>
</comment>
<dbReference type="AlphaFoldDB" id="R0AZY2"/>
<keyword evidence="2" id="KW-1185">Reference proteome</keyword>
<dbReference type="RefSeq" id="WP_002585323.1">
    <property type="nucleotide sequence ID" value="NZ_KB851032.1"/>
</dbReference>
<dbReference type="EMBL" id="AGYL01000068">
    <property type="protein sequence ID" value="ENZ57696.1"/>
    <property type="molecule type" value="Genomic_DNA"/>
</dbReference>
<name>R0AZY2_9FIRM</name>
<reference evidence="1" key="1">
    <citation type="submission" date="2013-01" db="EMBL/GenBank/DDBJ databases">
        <title>The Genome Sequence of Clostridium clostridioforme 90A6.</title>
        <authorList>
            <consortium name="The Broad Institute Genome Sequencing Platform"/>
            <person name="Earl A."/>
            <person name="Ward D."/>
            <person name="Feldgarden M."/>
            <person name="Gevers D."/>
            <person name="Courvalin P."/>
            <person name="Lambert T."/>
            <person name="Walker B."/>
            <person name="Young S.K."/>
            <person name="Zeng Q."/>
            <person name="Gargeya S."/>
            <person name="Fitzgerald M."/>
            <person name="Haas B."/>
            <person name="Abouelleil A."/>
            <person name="Alvarado L."/>
            <person name="Arachchi H.M."/>
            <person name="Berlin A.M."/>
            <person name="Chapman S.B."/>
            <person name="Dewar J."/>
            <person name="Goldberg J."/>
            <person name="Griggs A."/>
            <person name="Gujja S."/>
            <person name="Hansen M."/>
            <person name="Howarth C."/>
            <person name="Imamovic A."/>
            <person name="Larimer J."/>
            <person name="McCowan C."/>
            <person name="Murphy C."/>
            <person name="Neiman D."/>
            <person name="Pearson M."/>
            <person name="Priest M."/>
            <person name="Roberts A."/>
            <person name="Saif S."/>
            <person name="Shea T."/>
            <person name="Sisk P."/>
            <person name="Sykes S."/>
            <person name="Wortman J."/>
            <person name="Nusbaum C."/>
            <person name="Birren B."/>
        </authorList>
    </citation>
    <scope>NUCLEOTIDE SEQUENCE [LARGE SCALE GENOMIC DNA]</scope>
    <source>
        <strain evidence="1">90A6</strain>
    </source>
</reference>
<protein>
    <submittedName>
        <fullName evidence="1">Uncharacterized protein</fullName>
    </submittedName>
</protein>
<evidence type="ECO:0000313" key="1">
    <source>
        <dbReference type="EMBL" id="ENZ57696.1"/>
    </source>
</evidence>
<dbReference type="Proteomes" id="UP000013180">
    <property type="component" value="Unassembled WGS sequence"/>
</dbReference>